<evidence type="ECO:0000256" key="1">
    <source>
        <dbReference type="ARBA" id="ARBA00004173"/>
    </source>
</evidence>
<keyword evidence="4" id="KW-0496">Mitochondrion</keyword>
<dbReference type="OrthoDB" id="76305at2759"/>
<evidence type="ECO:0000256" key="2">
    <source>
        <dbReference type="ARBA" id="ARBA00008197"/>
    </source>
</evidence>
<reference evidence="6" key="1">
    <citation type="submission" date="2021-06" db="EMBL/GenBank/DDBJ databases">
        <authorList>
            <person name="Kallberg Y."/>
            <person name="Tangrot J."/>
            <person name="Rosling A."/>
        </authorList>
    </citation>
    <scope>NUCLEOTIDE SEQUENCE</scope>
    <source>
        <strain evidence="6">FL130A</strain>
    </source>
</reference>
<evidence type="ECO:0000313" key="7">
    <source>
        <dbReference type="Proteomes" id="UP000789508"/>
    </source>
</evidence>
<dbReference type="PANTHER" id="PTHR28163">
    <property type="entry name" value="PROTEIN PET117 HOMOLOG, MITOCHONDRIAL"/>
    <property type="match status" value="1"/>
</dbReference>
<keyword evidence="7" id="KW-1185">Reference proteome</keyword>
<dbReference type="EMBL" id="CAJVPS010002058">
    <property type="protein sequence ID" value="CAG8558898.1"/>
    <property type="molecule type" value="Genomic_DNA"/>
</dbReference>
<feature type="coiled-coil region" evidence="5">
    <location>
        <begin position="39"/>
        <end position="80"/>
    </location>
</feature>
<comment type="similarity">
    <text evidence="2">Belongs to the PET117 family.</text>
</comment>
<dbReference type="InterPro" id="IPR031568">
    <property type="entry name" value="Pet117"/>
</dbReference>
<sequence length="92" mass="10910">MSRTAKITLATSIVASVTIVWGVHYLQVKEKESMHANIAREETRELKRLHEENNNIDNKAEKFKQNIRELEQQIQLQEEYEKVQPVNRHVDR</sequence>
<dbReference type="PANTHER" id="PTHR28163:SF1">
    <property type="entry name" value="PROTEIN PET117 HOMOLOG, MITOCHONDRIAL"/>
    <property type="match status" value="1"/>
</dbReference>
<evidence type="ECO:0000256" key="4">
    <source>
        <dbReference type="ARBA" id="ARBA00023128"/>
    </source>
</evidence>
<proteinExistence type="inferred from homology"/>
<evidence type="ECO:0000256" key="5">
    <source>
        <dbReference type="SAM" id="Coils"/>
    </source>
</evidence>
<comment type="subcellular location">
    <subcellularLocation>
        <location evidence="1">Mitochondrion</location>
    </subcellularLocation>
</comment>
<dbReference type="GO" id="GO:0033617">
    <property type="term" value="P:mitochondrial respiratory chain complex IV assembly"/>
    <property type="evidence" value="ECO:0007669"/>
    <property type="project" value="TreeGrafter"/>
</dbReference>
<keyword evidence="3" id="KW-0809">Transit peptide</keyword>
<evidence type="ECO:0000256" key="3">
    <source>
        <dbReference type="ARBA" id="ARBA00022946"/>
    </source>
</evidence>
<comment type="caution">
    <text evidence="6">The sequence shown here is derived from an EMBL/GenBank/DDBJ whole genome shotgun (WGS) entry which is preliminary data.</text>
</comment>
<keyword evidence="5" id="KW-0175">Coiled coil</keyword>
<organism evidence="6 7">
    <name type="scientific">Ambispora leptoticha</name>
    <dbReference type="NCBI Taxonomy" id="144679"/>
    <lineage>
        <taxon>Eukaryota</taxon>
        <taxon>Fungi</taxon>
        <taxon>Fungi incertae sedis</taxon>
        <taxon>Mucoromycota</taxon>
        <taxon>Glomeromycotina</taxon>
        <taxon>Glomeromycetes</taxon>
        <taxon>Archaeosporales</taxon>
        <taxon>Ambisporaceae</taxon>
        <taxon>Ambispora</taxon>
    </lineage>
</organism>
<name>A0A9N9FUR8_9GLOM</name>
<accession>A0A9N9FUR8</accession>
<dbReference type="Pfam" id="PF15786">
    <property type="entry name" value="PET117"/>
    <property type="match status" value="1"/>
</dbReference>
<protein>
    <submittedName>
        <fullName evidence="6">9603_t:CDS:1</fullName>
    </submittedName>
</protein>
<dbReference type="Proteomes" id="UP000789508">
    <property type="component" value="Unassembled WGS sequence"/>
</dbReference>
<evidence type="ECO:0000313" key="6">
    <source>
        <dbReference type="EMBL" id="CAG8558898.1"/>
    </source>
</evidence>
<dbReference type="AlphaFoldDB" id="A0A9N9FUR8"/>
<gene>
    <name evidence="6" type="ORF">ALEPTO_LOCUS6253</name>
</gene>
<dbReference type="GO" id="GO:0005739">
    <property type="term" value="C:mitochondrion"/>
    <property type="evidence" value="ECO:0007669"/>
    <property type="project" value="UniProtKB-SubCell"/>
</dbReference>